<keyword evidence="3" id="KW-1185">Reference proteome</keyword>
<accession>A0A9P6HAE1</accession>
<name>A0A9P6HAE1_9AGAM</name>
<comment type="caution">
    <text evidence="2">The sequence shown here is derived from an EMBL/GenBank/DDBJ whole genome shotgun (WGS) entry which is preliminary data.</text>
</comment>
<dbReference type="EMBL" id="WIUZ02000011">
    <property type="protein sequence ID" value="KAF9782691.1"/>
    <property type="molecule type" value="Genomic_DNA"/>
</dbReference>
<organism evidence="2 3">
    <name type="scientific">Thelephora terrestris</name>
    <dbReference type="NCBI Taxonomy" id="56493"/>
    <lineage>
        <taxon>Eukaryota</taxon>
        <taxon>Fungi</taxon>
        <taxon>Dikarya</taxon>
        <taxon>Basidiomycota</taxon>
        <taxon>Agaricomycotina</taxon>
        <taxon>Agaricomycetes</taxon>
        <taxon>Thelephorales</taxon>
        <taxon>Thelephoraceae</taxon>
        <taxon>Thelephora</taxon>
    </lineage>
</organism>
<feature type="domain" description="Helitron helicase-like" evidence="1">
    <location>
        <begin position="76"/>
        <end position="287"/>
    </location>
</feature>
<dbReference type="OrthoDB" id="432234at2759"/>
<evidence type="ECO:0000259" key="1">
    <source>
        <dbReference type="Pfam" id="PF14214"/>
    </source>
</evidence>
<proteinExistence type="predicted"/>
<dbReference type="Pfam" id="PF14214">
    <property type="entry name" value="Helitron_like_N"/>
    <property type="match status" value="1"/>
</dbReference>
<gene>
    <name evidence="2" type="ORF">BJ322DRAFT_1009433</name>
</gene>
<evidence type="ECO:0000313" key="2">
    <source>
        <dbReference type="EMBL" id="KAF9782691.1"/>
    </source>
</evidence>
<reference evidence="2" key="1">
    <citation type="journal article" date="2020" name="Nat. Commun.">
        <title>Large-scale genome sequencing of mycorrhizal fungi provides insights into the early evolution of symbiotic traits.</title>
        <authorList>
            <person name="Miyauchi S."/>
            <person name="Kiss E."/>
            <person name="Kuo A."/>
            <person name="Drula E."/>
            <person name="Kohler A."/>
            <person name="Sanchez-Garcia M."/>
            <person name="Morin E."/>
            <person name="Andreopoulos B."/>
            <person name="Barry K.W."/>
            <person name="Bonito G."/>
            <person name="Buee M."/>
            <person name="Carver A."/>
            <person name="Chen C."/>
            <person name="Cichocki N."/>
            <person name="Clum A."/>
            <person name="Culley D."/>
            <person name="Crous P.W."/>
            <person name="Fauchery L."/>
            <person name="Girlanda M."/>
            <person name="Hayes R.D."/>
            <person name="Keri Z."/>
            <person name="LaButti K."/>
            <person name="Lipzen A."/>
            <person name="Lombard V."/>
            <person name="Magnuson J."/>
            <person name="Maillard F."/>
            <person name="Murat C."/>
            <person name="Nolan M."/>
            <person name="Ohm R.A."/>
            <person name="Pangilinan J."/>
            <person name="Pereira M.F."/>
            <person name="Perotto S."/>
            <person name="Peter M."/>
            <person name="Pfister S."/>
            <person name="Riley R."/>
            <person name="Sitrit Y."/>
            <person name="Stielow J.B."/>
            <person name="Szollosi G."/>
            <person name="Zifcakova L."/>
            <person name="Stursova M."/>
            <person name="Spatafora J.W."/>
            <person name="Tedersoo L."/>
            <person name="Vaario L.M."/>
            <person name="Yamada A."/>
            <person name="Yan M."/>
            <person name="Wang P."/>
            <person name="Xu J."/>
            <person name="Bruns T."/>
            <person name="Baldrian P."/>
            <person name="Vilgalys R."/>
            <person name="Dunand C."/>
            <person name="Henrissat B."/>
            <person name="Grigoriev I.V."/>
            <person name="Hibbett D."/>
            <person name="Nagy L.G."/>
            <person name="Martin F.M."/>
        </authorList>
    </citation>
    <scope>NUCLEOTIDE SEQUENCE</scope>
    <source>
        <strain evidence="2">UH-Tt-Lm1</strain>
    </source>
</reference>
<evidence type="ECO:0000313" key="3">
    <source>
        <dbReference type="Proteomes" id="UP000736335"/>
    </source>
</evidence>
<dbReference type="AlphaFoldDB" id="A0A9P6HAE1"/>
<dbReference type="Proteomes" id="UP000736335">
    <property type="component" value="Unassembled WGS sequence"/>
</dbReference>
<dbReference type="InterPro" id="IPR025476">
    <property type="entry name" value="Helitron_helicase-like"/>
</dbReference>
<protein>
    <recommendedName>
        <fullName evidence="1">Helitron helicase-like domain-containing protein</fullName>
    </recommendedName>
</protein>
<sequence>MYPLGKYPLAPSVRNLVPDGSELPDLVLHRGSTAVPEYNNPDLMPGMYPTLFPAGTGGFDIPDRTCAISFQKQAEYCLDLADRSFRYHHSFLFVALNIIQRRTAHLQTHFTVRRSKFETVATRLIAVKSSVLQSVADHLENEGKYSGLTGEQRAALDLLKHVNTIAARIPGSQAAKVFMRNEIRSYCGFFGLPHLYITLNPSAAHSPIFQVIFGDETIDLSKQFPILVSARERALRLAKDPVAGADFYNFCITAIFRYLFGWDYDKRESTPSGGILGKIESFYGSSE</sequence>
<reference evidence="2" key="2">
    <citation type="submission" date="2020-11" db="EMBL/GenBank/DDBJ databases">
        <authorList>
            <consortium name="DOE Joint Genome Institute"/>
            <person name="Kuo A."/>
            <person name="Miyauchi S."/>
            <person name="Kiss E."/>
            <person name="Drula E."/>
            <person name="Kohler A."/>
            <person name="Sanchez-Garcia M."/>
            <person name="Andreopoulos B."/>
            <person name="Barry K.W."/>
            <person name="Bonito G."/>
            <person name="Buee M."/>
            <person name="Carver A."/>
            <person name="Chen C."/>
            <person name="Cichocki N."/>
            <person name="Clum A."/>
            <person name="Culley D."/>
            <person name="Crous P.W."/>
            <person name="Fauchery L."/>
            <person name="Girlanda M."/>
            <person name="Hayes R."/>
            <person name="Keri Z."/>
            <person name="Labutti K."/>
            <person name="Lipzen A."/>
            <person name="Lombard V."/>
            <person name="Magnuson J."/>
            <person name="Maillard F."/>
            <person name="Morin E."/>
            <person name="Murat C."/>
            <person name="Nolan M."/>
            <person name="Ohm R."/>
            <person name="Pangilinan J."/>
            <person name="Pereira M."/>
            <person name="Perotto S."/>
            <person name="Peter M."/>
            <person name="Riley R."/>
            <person name="Sitrit Y."/>
            <person name="Stielow B."/>
            <person name="Szollosi G."/>
            <person name="Zifcakova L."/>
            <person name="Stursova M."/>
            <person name="Spatafora J.W."/>
            <person name="Tedersoo L."/>
            <person name="Vaario L.-M."/>
            <person name="Yamada A."/>
            <person name="Yan M."/>
            <person name="Wang P."/>
            <person name="Xu J."/>
            <person name="Bruns T."/>
            <person name="Baldrian P."/>
            <person name="Vilgalys R."/>
            <person name="Henrissat B."/>
            <person name="Grigoriev I.V."/>
            <person name="Hibbett D."/>
            <person name="Nagy L.G."/>
            <person name="Martin F.M."/>
        </authorList>
    </citation>
    <scope>NUCLEOTIDE SEQUENCE</scope>
    <source>
        <strain evidence="2">UH-Tt-Lm1</strain>
    </source>
</reference>
<feature type="non-terminal residue" evidence="2">
    <location>
        <position position="287"/>
    </location>
</feature>